<dbReference type="InterPro" id="IPR000652">
    <property type="entry name" value="Triosephosphate_isomerase"/>
</dbReference>
<evidence type="ECO:0000313" key="11">
    <source>
        <dbReference type="EMBL" id="WBM37063.1"/>
    </source>
</evidence>
<comment type="similarity">
    <text evidence="3 8 9">Belongs to the triosephosphate isomerase family.</text>
</comment>
<gene>
    <name evidence="8 11" type="primary">tpiA</name>
    <name evidence="10" type="ORF">DF183_01230</name>
    <name evidence="11" type="ORF">M2J83_14750</name>
</gene>
<dbReference type="InterPro" id="IPR020861">
    <property type="entry name" value="Triosephosphate_isomerase_AS"/>
</dbReference>
<dbReference type="HAMAP" id="MF_00147_B">
    <property type="entry name" value="TIM_B"/>
    <property type="match status" value="1"/>
</dbReference>
<comment type="subunit">
    <text evidence="8 9">Homodimer.</text>
</comment>
<dbReference type="Gene3D" id="3.20.20.70">
    <property type="entry name" value="Aldolase class I"/>
    <property type="match status" value="1"/>
</dbReference>
<dbReference type="UniPathway" id="UPA00109">
    <property type="reaction ID" value="UER00189"/>
</dbReference>
<dbReference type="STRING" id="511.UZ73_03650"/>
<dbReference type="Pfam" id="PF00121">
    <property type="entry name" value="TIM"/>
    <property type="match status" value="1"/>
</dbReference>
<evidence type="ECO:0000256" key="8">
    <source>
        <dbReference type="HAMAP-Rule" id="MF_00147"/>
    </source>
</evidence>
<dbReference type="SUPFAM" id="SSF51351">
    <property type="entry name" value="Triosephosphate isomerase (TIM)"/>
    <property type="match status" value="1"/>
</dbReference>
<feature type="active site" description="Electrophile" evidence="8">
    <location>
        <position position="100"/>
    </location>
</feature>
<dbReference type="NCBIfam" id="TIGR00419">
    <property type="entry name" value="tim"/>
    <property type="match status" value="1"/>
</dbReference>
<accession>A0A2U2BMY8</accession>
<comment type="subcellular location">
    <subcellularLocation>
        <location evidence="8 9">Cytoplasm</location>
    </subcellularLocation>
</comment>
<feature type="binding site" evidence="8">
    <location>
        <position position="177"/>
    </location>
    <ligand>
        <name>substrate</name>
    </ligand>
</feature>
<evidence type="ECO:0000256" key="5">
    <source>
        <dbReference type="ARBA" id="ARBA00022490"/>
    </source>
</evidence>
<evidence type="ECO:0000313" key="10">
    <source>
        <dbReference type="EMBL" id="PWE15385.1"/>
    </source>
</evidence>
<comment type="pathway">
    <text evidence="8 9">Carbohydrate biosynthesis; gluconeogenesis.</text>
</comment>
<dbReference type="OrthoDB" id="9809429at2"/>
<keyword evidence="13" id="KW-1185">Reference proteome</keyword>
<dbReference type="GO" id="GO:0046166">
    <property type="term" value="P:glyceraldehyde-3-phosphate biosynthetic process"/>
    <property type="evidence" value="ECO:0007669"/>
    <property type="project" value="TreeGrafter"/>
</dbReference>
<dbReference type="AlphaFoldDB" id="A0A2U2BMY8"/>
<evidence type="ECO:0000313" key="13">
    <source>
        <dbReference type="Proteomes" id="UP001211866"/>
    </source>
</evidence>
<keyword evidence="4 8" id="KW-0312">Gluconeogenesis</keyword>
<dbReference type="GO" id="GO:0004807">
    <property type="term" value="F:triose-phosphate isomerase activity"/>
    <property type="evidence" value="ECO:0007669"/>
    <property type="project" value="UniProtKB-UniRule"/>
</dbReference>
<dbReference type="UniPathway" id="UPA00138"/>
<dbReference type="PROSITE" id="PS00171">
    <property type="entry name" value="TIM_1"/>
    <property type="match status" value="1"/>
</dbReference>
<comment type="function">
    <text evidence="8">Involved in the gluconeogenesis. Catalyzes stereospecifically the conversion of dihydroxyacetone phosphate (DHAP) to D-glyceraldehyde-3-phosphate (G3P).</text>
</comment>
<dbReference type="EMBL" id="CP096916">
    <property type="protein sequence ID" value="WBM37063.1"/>
    <property type="molecule type" value="Genomic_DNA"/>
</dbReference>
<dbReference type="GO" id="GO:0019563">
    <property type="term" value="P:glycerol catabolic process"/>
    <property type="evidence" value="ECO:0007669"/>
    <property type="project" value="TreeGrafter"/>
</dbReference>
<evidence type="ECO:0000256" key="1">
    <source>
        <dbReference type="ARBA" id="ARBA00004680"/>
    </source>
</evidence>
<protein>
    <recommendedName>
        <fullName evidence="8 9">Triosephosphate isomerase</fullName>
        <shortName evidence="8">TIM</shortName>
        <shortName evidence="8">TPI</shortName>
        <ecNumber evidence="8 9">5.3.1.1</ecNumber>
    </recommendedName>
    <alternativeName>
        <fullName evidence="8">Triose-phosphate isomerase</fullName>
    </alternativeName>
</protein>
<organism evidence="10 12">
    <name type="scientific">Alcaligenes faecalis</name>
    <dbReference type="NCBI Taxonomy" id="511"/>
    <lineage>
        <taxon>Bacteria</taxon>
        <taxon>Pseudomonadati</taxon>
        <taxon>Pseudomonadota</taxon>
        <taxon>Betaproteobacteria</taxon>
        <taxon>Burkholderiales</taxon>
        <taxon>Alcaligenaceae</taxon>
        <taxon>Alcaligenes</taxon>
    </lineage>
</organism>
<dbReference type="InterPro" id="IPR013785">
    <property type="entry name" value="Aldolase_TIM"/>
</dbReference>
<keyword evidence="5 8" id="KW-0963">Cytoplasm</keyword>
<evidence type="ECO:0000256" key="3">
    <source>
        <dbReference type="ARBA" id="ARBA00007422"/>
    </source>
</evidence>
<dbReference type="Proteomes" id="UP001211866">
    <property type="component" value="Chromosome"/>
</dbReference>
<feature type="active site" description="Proton acceptor" evidence="8">
    <location>
        <position position="171"/>
    </location>
</feature>
<dbReference type="GO" id="GO:0005829">
    <property type="term" value="C:cytosol"/>
    <property type="evidence" value="ECO:0007669"/>
    <property type="project" value="TreeGrafter"/>
</dbReference>
<comment type="pathway">
    <text evidence="2">Carbohydrate metabolism; erythritol degradation.</text>
</comment>
<evidence type="ECO:0000256" key="4">
    <source>
        <dbReference type="ARBA" id="ARBA00022432"/>
    </source>
</evidence>
<dbReference type="PROSITE" id="PS51440">
    <property type="entry name" value="TIM_2"/>
    <property type="match status" value="1"/>
</dbReference>
<dbReference type="GO" id="GO:0006094">
    <property type="term" value="P:gluconeogenesis"/>
    <property type="evidence" value="ECO:0007669"/>
    <property type="project" value="UniProtKB-UniRule"/>
</dbReference>
<dbReference type="CDD" id="cd00311">
    <property type="entry name" value="TIM"/>
    <property type="match status" value="1"/>
</dbReference>
<evidence type="ECO:0000256" key="9">
    <source>
        <dbReference type="RuleBase" id="RU363013"/>
    </source>
</evidence>
<reference evidence="11 13" key="3">
    <citation type="submission" date="2022-05" db="EMBL/GenBank/DDBJ databases">
        <title>Complete sequence of strain NY11312.</title>
        <authorList>
            <person name="Zhou D."/>
        </authorList>
    </citation>
    <scope>NUCLEOTIDE SEQUENCE [LARGE SCALE GENOMIC DNA]</scope>
    <source>
        <strain evidence="11 13">NY11312</strain>
    </source>
</reference>
<reference evidence="10 12" key="1">
    <citation type="submission" date="2018-05" db="EMBL/GenBank/DDBJ databases">
        <title>Genome Sequence of an Efficient Indole-Degrading Bacterium, Alcaligenes sp.YBY.</title>
        <authorList>
            <person name="Yang B."/>
        </authorList>
    </citation>
    <scope>NUCLEOTIDE SEQUENCE [LARGE SCALE GENOMIC DNA]</scope>
    <source>
        <strain evidence="10 12">YBY</strain>
    </source>
</reference>
<evidence type="ECO:0000256" key="6">
    <source>
        <dbReference type="ARBA" id="ARBA00023152"/>
    </source>
</evidence>
<comment type="pathway">
    <text evidence="1 8 9">Carbohydrate degradation; glycolysis; D-glyceraldehyde 3-phosphate from glycerone phosphate: step 1/1.</text>
</comment>
<feature type="binding site" evidence="8">
    <location>
        <begin position="14"/>
        <end position="16"/>
    </location>
    <ligand>
        <name>substrate</name>
    </ligand>
</feature>
<dbReference type="InterPro" id="IPR035990">
    <property type="entry name" value="TIM_sf"/>
</dbReference>
<dbReference type="InterPro" id="IPR022896">
    <property type="entry name" value="TrioseP_Isoase_bac/euk"/>
</dbReference>
<evidence type="ECO:0000256" key="7">
    <source>
        <dbReference type="ARBA" id="ARBA00023235"/>
    </source>
</evidence>
<feature type="binding site" evidence="8">
    <location>
        <begin position="231"/>
        <end position="232"/>
    </location>
    <ligand>
        <name>substrate</name>
    </ligand>
</feature>
<dbReference type="FunFam" id="3.20.20.70:FF:000016">
    <property type="entry name" value="Triosephosphate isomerase"/>
    <property type="match status" value="1"/>
</dbReference>
<evidence type="ECO:0000313" key="12">
    <source>
        <dbReference type="Proteomes" id="UP000245216"/>
    </source>
</evidence>
<comment type="catalytic activity">
    <reaction evidence="8 9">
        <text>D-glyceraldehyde 3-phosphate = dihydroxyacetone phosphate</text>
        <dbReference type="Rhea" id="RHEA:18585"/>
        <dbReference type="ChEBI" id="CHEBI:57642"/>
        <dbReference type="ChEBI" id="CHEBI:59776"/>
        <dbReference type="EC" id="5.3.1.1"/>
    </reaction>
</comment>
<sequence length="246" mass="26208">MSVHSSRKRLVAGNWKLNGSLDGNSRLLQELLVQPEAQADCDVLVCVPYVYLPQVADILKESAIAVGAQDVSVHAKGAYTGEVSAAMLADIGCRWVIVGHSERRQYHQESSAQVAAKVVAALDAGLTPIVCIGEQLADREAGQETCVVQDQLEPIKALGAEVVSKLVLAYEPVWAIGTGLTATPEQAQQMHQQIRAYMESDQVRILYGGSVKADNAAELFAMPDIDGALVGGASLDAQEFLRIVAA</sequence>
<dbReference type="EC" id="5.3.1.1" evidence="8 9"/>
<dbReference type="PANTHER" id="PTHR21139">
    <property type="entry name" value="TRIOSEPHOSPHATE ISOMERASE"/>
    <property type="match status" value="1"/>
</dbReference>
<keyword evidence="6 8" id="KW-0324">Glycolysis</keyword>
<evidence type="ECO:0000256" key="2">
    <source>
        <dbReference type="ARBA" id="ARBA00004939"/>
    </source>
</evidence>
<name>A0A2U2BMY8_ALCFA</name>
<dbReference type="PANTHER" id="PTHR21139:SF42">
    <property type="entry name" value="TRIOSEPHOSPHATE ISOMERASE"/>
    <property type="match status" value="1"/>
</dbReference>
<proteinExistence type="inferred from homology"/>
<reference evidence="10 12" key="2">
    <citation type="submission" date="2018-05" db="EMBL/GenBank/DDBJ databases">
        <authorList>
            <person name="Lanie J.A."/>
            <person name="Ng W.-L."/>
            <person name="Kazmierczak K.M."/>
            <person name="Andrzejewski T.M."/>
            <person name="Davidsen T.M."/>
            <person name="Wayne K.J."/>
            <person name="Tettelin H."/>
            <person name="Glass J.I."/>
            <person name="Rusch D."/>
            <person name="Podicherti R."/>
            <person name="Tsui H.-C.T."/>
            <person name="Winkler M.E."/>
        </authorList>
    </citation>
    <scope>NUCLEOTIDE SEQUENCE [LARGE SCALE GENOMIC DNA]</scope>
    <source>
        <strain evidence="10 12">YBY</strain>
    </source>
</reference>
<dbReference type="RefSeq" id="WP_042482539.1">
    <property type="nucleotide sequence ID" value="NZ_CAXOJJ010000018.1"/>
</dbReference>
<dbReference type="Proteomes" id="UP000245216">
    <property type="component" value="Unassembled WGS sequence"/>
</dbReference>
<feature type="binding site" evidence="8">
    <location>
        <position position="210"/>
    </location>
    <ligand>
        <name>substrate</name>
    </ligand>
</feature>
<keyword evidence="7 8" id="KW-0413">Isomerase</keyword>
<dbReference type="GO" id="GO:0006096">
    <property type="term" value="P:glycolytic process"/>
    <property type="evidence" value="ECO:0007669"/>
    <property type="project" value="UniProtKB-UniRule"/>
</dbReference>
<dbReference type="EMBL" id="QEXO01000001">
    <property type="protein sequence ID" value="PWE15385.1"/>
    <property type="molecule type" value="Genomic_DNA"/>
</dbReference>